<comment type="caution">
    <text evidence="4">The sequence shown here is derived from an EMBL/GenBank/DDBJ whole genome shotgun (WGS) entry which is preliminary data.</text>
</comment>
<name>A0ABU9Z4J0_9HYPH</name>
<proteinExistence type="predicted"/>
<feature type="domain" description="Phage capsid-like C-terminal" evidence="3">
    <location>
        <begin position="28"/>
        <end position="110"/>
    </location>
</feature>
<evidence type="ECO:0000256" key="1">
    <source>
        <dbReference type="ARBA" id="ARBA00004328"/>
    </source>
</evidence>
<dbReference type="InterPro" id="IPR054612">
    <property type="entry name" value="Phage_capsid-like_C"/>
</dbReference>
<dbReference type="NCBIfam" id="TIGR01554">
    <property type="entry name" value="major_cap_HK97"/>
    <property type="match status" value="1"/>
</dbReference>
<gene>
    <name evidence="4" type="ORF">PUR21_00265</name>
</gene>
<organism evidence="4 5">
    <name type="scientific">Methylorubrum rhodesianum</name>
    <dbReference type="NCBI Taxonomy" id="29427"/>
    <lineage>
        <taxon>Bacteria</taxon>
        <taxon>Pseudomonadati</taxon>
        <taxon>Pseudomonadota</taxon>
        <taxon>Alphaproteobacteria</taxon>
        <taxon>Hyphomicrobiales</taxon>
        <taxon>Methylobacteriaceae</taxon>
        <taxon>Methylorubrum</taxon>
    </lineage>
</organism>
<feature type="compositionally biased region" description="Basic and acidic residues" evidence="2">
    <location>
        <begin position="10"/>
        <end position="21"/>
    </location>
</feature>
<accession>A0ABU9Z4J0</accession>
<evidence type="ECO:0000313" key="5">
    <source>
        <dbReference type="Proteomes" id="UP001404845"/>
    </source>
</evidence>
<evidence type="ECO:0000259" key="3">
    <source>
        <dbReference type="Pfam" id="PF05065"/>
    </source>
</evidence>
<feature type="region of interest" description="Disordered" evidence="2">
    <location>
        <begin position="1"/>
        <end position="34"/>
    </location>
</feature>
<dbReference type="EMBL" id="JAQYXL010000001">
    <property type="protein sequence ID" value="MEN3226122.1"/>
    <property type="molecule type" value="Genomic_DNA"/>
</dbReference>
<dbReference type="Proteomes" id="UP001404845">
    <property type="component" value="Unassembled WGS sequence"/>
</dbReference>
<dbReference type="InterPro" id="IPR024455">
    <property type="entry name" value="Phage_capsid"/>
</dbReference>
<dbReference type="Pfam" id="PF05065">
    <property type="entry name" value="Phage_capsid"/>
    <property type="match status" value="1"/>
</dbReference>
<evidence type="ECO:0000313" key="4">
    <source>
        <dbReference type="EMBL" id="MEN3226122.1"/>
    </source>
</evidence>
<dbReference type="SUPFAM" id="SSF56563">
    <property type="entry name" value="Major capsid protein gp5"/>
    <property type="match status" value="1"/>
</dbReference>
<keyword evidence="5" id="KW-1185">Reference proteome</keyword>
<protein>
    <submittedName>
        <fullName evidence="4">Phage major capsid protein</fullName>
    </submittedName>
</protein>
<comment type="subcellular location">
    <subcellularLocation>
        <location evidence="1">Virion</location>
    </subcellularLocation>
</comment>
<reference evidence="4 5" key="1">
    <citation type="journal article" date="2023" name="PLoS ONE">
        <title>Complete genome assembly of Hawai'i environmental nontuberculous mycobacteria reveals unexpected co-isolation with methylobacteria.</title>
        <authorList>
            <person name="Hendrix J."/>
            <person name="Epperson L.E."/>
            <person name="Tong E.I."/>
            <person name="Chan Y.L."/>
            <person name="Hasan N.A."/>
            <person name="Dawrs S.N."/>
            <person name="Norton G.J."/>
            <person name="Virdi R."/>
            <person name="Crooks J.L."/>
            <person name="Chan E.D."/>
            <person name="Honda J.R."/>
            <person name="Strong M."/>
        </authorList>
    </citation>
    <scope>NUCLEOTIDE SEQUENCE [LARGE SCALE GENOMIC DNA]</scope>
    <source>
        <strain evidence="4 5">NJH_HI01</strain>
    </source>
</reference>
<evidence type="ECO:0000256" key="2">
    <source>
        <dbReference type="SAM" id="MobiDB-lite"/>
    </source>
</evidence>
<dbReference type="RefSeq" id="WP_210342158.1">
    <property type="nucleotide sequence ID" value="NZ_JACWCW010000070.1"/>
</dbReference>
<sequence length="114" mass="12562">MLFPALHQAQRAERPDPRACPDGRTPFAEGQPPTLLGRPVVEAIDLPDVAANSTPIVYGDLSAAYRIFDRVGFSVLRDPYTLSDYGQTKFTARRRVAGAVVRPEALRKLRVSVN</sequence>